<keyword evidence="1" id="KW-1133">Transmembrane helix</keyword>
<feature type="transmembrane region" description="Helical" evidence="1">
    <location>
        <begin position="426"/>
        <end position="448"/>
    </location>
</feature>
<protein>
    <recommendedName>
        <fullName evidence="4">ABC-2 type transport system permease protein</fullName>
    </recommendedName>
</protein>
<evidence type="ECO:0000313" key="2">
    <source>
        <dbReference type="EMBL" id="NNU27877.1"/>
    </source>
</evidence>
<dbReference type="Proteomes" id="UP000557204">
    <property type="component" value="Unassembled WGS sequence"/>
</dbReference>
<reference evidence="2 3" key="1">
    <citation type="submission" date="2020-05" db="EMBL/GenBank/DDBJ databases">
        <title>Genome sequence of Isoptericola sp. JC619 isolated from Chilika lagoon, India.</title>
        <authorList>
            <person name="Kumar D."/>
            <person name="Appam K."/>
            <person name="Gandham S."/>
            <person name="Uppada J."/>
            <person name="Sasikala C."/>
            <person name="Venkata Ramana C."/>
        </authorList>
    </citation>
    <scope>NUCLEOTIDE SEQUENCE [LARGE SCALE GENOMIC DNA]</scope>
    <source>
        <strain evidence="2 3">JC619</strain>
    </source>
</reference>
<dbReference type="EMBL" id="JABFAJ010000018">
    <property type="protein sequence ID" value="NNU27877.1"/>
    <property type="molecule type" value="Genomic_DNA"/>
</dbReference>
<feature type="transmembrane region" description="Helical" evidence="1">
    <location>
        <begin position="388"/>
        <end position="414"/>
    </location>
</feature>
<organism evidence="2 3">
    <name type="scientific">Isoptericola sediminis</name>
    <dbReference type="NCBI Taxonomy" id="2733572"/>
    <lineage>
        <taxon>Bacteria</taxon>
        <taxon>Bacillati</taxon>
        <taxon>Actinomycetota</taxon>
        <taxon>Actinomycetes</taxon>
        <taxon>Micrococcales</taxon>
        <taxon>Promicromonosporaceae</taxon>
        <taxon>Isoptericola</taxon>
    </lineage>
</organism>
<name>A0A849K9H8_9MICO</name>
<gene>
    <name evidence="2" type="ORF">HLI28_10035</name>
</gene>
<feature type="transmembrane region" description="Helical" evidence="1">
    <location>
        <begin position="127"/>
        <end position="149"/>
    </location>
</feature>
<comment type="caution">
    <text evidence="2">The sequence shown here is derived from an EMBL/GenBank/DDBJ whole genome shotgun (WGS) entry which is preliminary data.</text>
</comment>
<evidence type="ECO:0008006" key="4">
    <source>
        <dbReference type="Google" id="ProtNLM"/>
    </source>
</evidence>
<feature type="transmembrane region" description="Helical" evidence="1">
    <location>
        <begin position="455"/>
        <end position="472"/>
    </location>
</feature>
<feature type="transmembrane region" description="Helical" evidence="1">
    <location>
        <begin position="86"/>
        <end position="106"/>
    </location>
</feature>
<dbReference type="RefSeq" id="WP_171247377.1">
    <property type="nucleotide sequence ID" value="NZ_JABFAJ010000018.1"/>
</dbReference>
<feature type="transmembrane region" description="Helical" evidence="1">
    <location>
        <begin position="297"/>
        <end position="315"/>
    </location>
</feature>
<proteinExistence type="predicted"/>
<keyword evidence="1" id="KW-0812">Transmembrane</keyword>
<accession>A0A849K9H8</accession>
<feature type="transmembrane region" description="Helical" evidence="1">
    <location>
        <begin position="501"/>
        <end position="521"/>
    </location>
</feature>
<dbReference type="AlphaFoldDB" id="A0A849K9H8"/>
<keyword evidence="1" id="KW-0472">Membrane</keyword>
<sequence length="528" mass="53797">MTGRTGDGLGTVLRLQLRTGWKALVAWVGGIVGTYAATVAAIDTTYGTTEQLATYEATVGSDPTMAAINGTPYGADTLGGVAANEFGFIAAIAVPLMGLLLVARSTRAAEENGLLELLRSRAIGSRAPWVAALLVTASALLLVGLGMVVSLTAYGVDLADAVLYGASVTALGFVFAGLATLAGQLLRRSAGVIAVGVVVLGVAYVFRAIGDVEDNGWKWLSPLAWQQETRPFTDDPRVWPLLLALGAATTLGALGLALVGRRDLGSAMVTSRPGPASAGRFLTTGPGLALRRHGATLVAWLVGAALVGAMMGAFTDDIADVVAANPELTEMFSAGVVGDPTSWYVSFTLVLVMLMAFGASAQVLARVRREETHGRLEAVLALSVRRTTWLGTHAAVAVLGGALVALAGGAGLAATTARTTGDDAGALVATVQYLPAVVVVAALGVALLGLLPRALALMWVAIAYIAVVETLGETLSMPDAALEVSPLHAIGRLPTEDPTGGAVTVVGAVAVALLIAGLAGFRHRDVPR</sequence>
<evidence type="ECO:0000313" key="3">
    <source>
        <dbReference type="Proteomes" id="UP000557204"/>
    </source>
</evidence>
<feature type="transmembrane region" description="Helical" evidence="1">
    <location>
        <begin position="161"/>
        <end position="183"/>
    </location>
</feature>
<feature type="transmembrane region" description="Helical" evidence="1">
    <location>
        <begin position="238"/>
        <end position="259"/>
    </location>
</feature>
<feature type="transmembrane region" description="Helical" evidence="1">
    <location>
        <begin position="21"/>
        <end position="42"/>
    </location>
</feature>
<keyword evidence="3" id="KW-1185">Reference proteome</keyword>
<feature type="transmembrane region" description="Helical" evidence="1">
    <location>
        <begin position="190"/>
        <end position="210"/>
    </location>
</feature>
<evidence type="ECO:0000256" key="1">
    <source>
        <dbReference type="SAM" id="Phobius"/>
    </source>
</evidence>
<feature type="transmembrane region" description="Helical" evidence="1">
    <location>
        <begin position="343"/>
        <end position="367"/>
    </location>
</feature>